<keyword evidence="4" id="KW-1185">Reference proteome</keyword>
<organism evidence="3 4">
    <name type="scientific">Thermococcus profundus</name>
    <dbReference type="NCBI Taxonomy" id="49899"/>
    <lineage>
        <taxon>Archaea</taxon>
        <taxon>Methanobacteriati</taxon>
        <taxon>Methanobacteriota</taxon>
        <taxon>Thermococci</taxon>
        <taxon>Thermococcales</taxon>
        <taxon>Thermococcaceae</taxon>
        <taxon>Thermococcus</taxon>
    </lineage>
</organism>
<dbReference type="KEGG" id="tprf:A3L09_10135"/>
<dbReference type="EMBL" id="CP014862">
    <property type="protein sequence ID" value="ASJ03589.1"/>
    <property type="molecule type" value="Genomic_DNA"/>
</dbReference>
<dbReference type="Pfam" id="PF00534">
    <property type="entry name" value="Glycos_transf_1"/>
    <property type="match status" value="1"/>
</dbReference>
<dbReference type="AlphaFoldDB" id="A0A2Z2MDI2"/>
<evidence type="ECO:0000259" key="1">
    <source>
        <dbReference type="Pfam" id="PF00534"/>
    </source>
</evidence>
<feature type="domain" description="Glycosyl transferase family 1" evidence="1">
    <location>
        <begin position="212"/>
        <end position="370"/>
    </location>
</feature>
<dbReference type="PANTHER" id="PTHR12526">
    <property type="entry name" value="GLYCOSYLTRANSFERASE"/>
    <property type="match status" value="1"/>
</dbReference>
<dbReference type="Gene3D" id="3.40.50.2000">
    <property type="entry name" value="Glycogen Phosphorylase B"/>
    <property type="match status" value="2"/>
</dbReference>
<dbReference type="Proteomes" id="UP000250179">
    <property type="component" value="Chromosome"/>
</dbReference>
<dbReference type="GeneID" id="33320777"/>
<feature type="domain" description="Glycosyltransferase subfamily 4-like N-terminal" evidence="2">
    <location>
        <begin position="21"/>
        <end position="188"/>
    </location>
</feature>
<dbReference type="GO" id="GO:0016740">
    <property type="term" value="F:transferase activity"/>
    <property type="evidence" value="ECO:0007669"/>
    <property type="project" value="UniProtKB-KW"/>
</dbReference>
<dbReference type="RefSeq" id="WP_088858846.1">
    <property type="nucleotide sequence ID" value="NZ_CP014862.1"/>
</dbReference>
<dbReference type="SUPFAM" id="SSF53756">
    <property type="entry name" value="UDP-Glycosyltransferase/glycogen phosphorylase"/>
    <property type="match status" value="1"/>
</dbReference>
<name>A0A2Z2MDI2_THEPR</name>
<accession>A0A2Z2MDI2</accession>
<reference evidence="3 4" key="1">
    <citation type="submission" date="2016-03" db="EMBL/GenBank/DDBJ databases">
        <title>Complete genome sequence of Thermococcus profundus strain DT5432.</title>
        <authorList>
            <person name="Oger P.M."/>
        </authorList>
    </citation>
    <scope>NUCLEOTIDE SEQUENCE [LARGE SCALE GENOMIC DNA]</scope>
    <source>
        <strain evidence="3 4">DT 5432</strain>
    </source>
</reference>
<dbReference type="CDD" id="cd03801">
    <property type="entry name" value="GT4_PimA-like"/>
    <property type="match status" value="1"/>
</dbReference>
<dbReference type="Pfam" id="PF13439">
    <property type="entry name" value="Glyco_transf_4"/>
    <property type="match status" value="1"/>
</dbReference>
<evidence type="ECO:0000259" key="2">
    <source>
        <dbReference type="Pfam" id="PF13439"/>
    </source>
</evidence>
<sequence length="391" mass="44896">MKVAIICFDFKESNLRKQPWRYVYEIAKGLKSHGHEVFIITNSNNKTDITGIRVFGVGRLFIPLKGESKEVIEVLDRENPDRVIMLLGLTSFLRTHFEIKQPVIGILTSPIYSLGELVKNIGIRDLISYYRYTVMHLINSLVPSFLVRKWSQKFEYILVLSRHNQERLIKKGVSEDKVVVVPPGIDEEFLELPEQEAINRIRSEIDPGGIPIVMYYTSPLTLRGTDTLVRALPYILKEKEVKLLILSRPDYKRVLKEEMKLRKLAENLGVKENLVIISKYFPPNKVKAYVSSSDVIVLPFKLVFSDVPLSILESMALGKAVISTNVDGIPEILRGRGLVVRPNDPKDLANSILLVLDDEELRRDLEKKAHEYMMQWRRWDDIADEVSELIG</sequence>
<dbReference type="PANTHER" id="PTHR12526:SF630">
    <property type="entry name" value="GLYCOSYLTRANSFERASE"/>
    <property type="match status" value="1"/>
</dbReference>
<protein>
    <submittedName>
        <fullName evidence="3">Galactosyl transferase</fullName>
    </submittedName>
</protein>
<dbReference type="InterPro" id="IPR028098">
    <property type="entry name" value="Glyco_trans_4-like_N"/>
</dbReference>
<dbReference type="InterPro" id="IPR001296">
    <property type="entry name" value="Glyco_trans_1"/>
</dbReference>
<evidence type="ECO:0000313" key="4">
    <source>
        <dbReference type="Proteomes" id="UP000250179"/>
    </source>
</evidence>
<keyword evidence="3" id="KW-0808">Transferase</keyword>
<evidence type="ECO:0000313" key="3">
    <source>
        <dbReference type="EMBL" id="ASJ03589.1"/>
    </source>
</evidence>
<dbReference type="OrthoDB" id="132546at2157"/>
<gene>
    <name evidence="3" type="ORF">A3L09_10135</name>
</gene>
<proteinExistence type="predicted"/>